<evidence type="ECO:0000256" key="1">
    <source>
        <dbReference type="ARBA" id="ARBA00009725"/>
    </source>
</evidence>
<dbReference type="GO" id="GO:0008757">
    <property type="term" value="F:S-adenosylmethionine-dependent methyltransferase activity"/>
    <property type="evidence" value="ECO:0007669"/>
    <property type="project" value="UniProtKB-ARBA"/>
</dbReference>
<dbReference type="PANTHER" id="PTHR22809">
    <property type="entry name" value="METHYLTRANSFERASE-RELATED"/>
    <property type="match status" value="1"/>
</dbReference>
<gene>
    <name evidence="6" type="primary">PLEST002322</name>
    <name evidence="6" type="ORF">PLESTB_000703600</name>
</gene>
<dbReference type="InterPro" id="IPR041698">
    <property type="entry name" value="Methyltransf_25"/>
</dbReference>
<keyword evidence="2" id="KW-0489">Methyltransferase</keyword>
<evidence type="ECO:0000256" key="2">
    <source>
        <dbReference type="ARBA" id="ARBA00022603"/>
    </source>
</evidence>
<evidence type="ECO:0000259" key="5">
    <source>
        <dbReference type="Pfam" id="PF13649"/>
    </source>
</evidence>
<comment type="similarity">
    <text evidence="1">Belongs to the methyltransferase superfamily. METL family.</text>
</comment>
<dbReference type="GO" id="GO:0008173">
    <property type="term" value="F:RNA methyltransferase activity"/>
    <property type="evidence" value="ECO:0007669"/>
    <property type="project" value="UniProtKB-ARBA"/>
</dbReference>
<dbReference type="Pfam" id="PF13649">
    <property type="entry name" value="Methyltransf_25"/>
    <property type="match status" value="1"/>
</dbReference>
<dbReference type="Proteomes" id="UP001165080">
    <property type="component" value="Unassembled WGS sequence"/>
</dbReference>
<dbReference type="GO" id="GO:0032259">
    <property type="term" value="P:methylation"/>
    <property type="evidence" value="ECO:0007669"/>
    <property type="project" value="UniProtKB-KW"/>
</dbReference>
<sequence>MTSPTPLVCAGLCGGGCGGNGPIGSSLAALPRCTTSAGGAAPGCVSHPSPRDITCLGYVGQGARPAGEYHECDFDWHEHARAVRHLVEAQEAQALALRLAAQRSVPEPPEDADCSSGLQGGEDGAQPAHEQALGPQRHSEQQQQQQEGAVGSSNAGAIEFGGRCGHDSPSGTATAEATTAGAAAAPPLPVDQRSVARQPQHTTSKPRSRSTSRSGSRSLPSGSVGATHGSVAPEAPRASGADGVYEGGRWEEFYRAHPSARFFKERRYLLLEFPELLSATHVAEIGCGCGSSILPVLKANPAARTTCTDISTTCLAQLRDAAATEGIALSRLSVFPADATDAAAAPAFDGIDADALLIMFTLSAVTPERQAVMLSHAWRALAPGGRLLLRDHGLYDMVQLRIPADQWVGPNLYKRGDGTMAYFFSTEELISRARGAGFETVECKYVTVVNRNRKTGVELRRVFVHGVFQKPLDA</sequence>
<dbReference type="AlphaFoldDB" id="A0A9W6BJQ7"/>
<proteinExistence type="inferred from homology"/>
<feature type="region of interest" description="Disordered" evidence="4">
    <location>
        <begin position="102"/>
        <end position="242"/>
    </location>
</feature>
<protein>
    <recommendedName>
        <fullName evidence="5">Methyltransferase domain-containing protein</fullName>
    </recommendedName>
</protein>
<name>A0A9W6BJQ7_9CHLO</name>
<dbReference type="InterPro" id="IPR026113">
    <property type="entry name" value="METTL2/6/8-like"/>
</dbReference>
<accession>A0A9W6BJQ7</accession>
<keyword evidence="3" id="KW-0808">Transferase</keyword>
<evidence type="ECO:0000313" key="7">
    <source>
        <dbReference type="Proteomes" id="UP001165080"/>
    </source>
</evidence>
<dbReference type="Gene3D" id="3.40.50.150">
    <property type="entry name" value="Vaccinia Virus protein VP39"/>
    <property type="match status" value="1"/>
</dbReference>
<feature type="compositionally biased region" description="Low complexity" evidence="4">
    <location>
        <begin position="171"/>
        <end position="185"/>
    </location>
</feature>
<comment type="caution">
    <text evidence="6">The sequence shown here is derived from an EMBL/GenBank/DDBJ whole genome shotgun (WGS) entry which is preliminary data.</text>
</comment>
<evidence type="ECO:0000256" key="3">
    <source>
        <dbReference type="ARBA" id="ARBA00022679"/>
    </source>
</evidence>
<dbReference type="PANTHER" id="PTHR22809:SF14">
    <property type="entry name" value="TRNA N(3)-METHYLCYTIDINE METHYLTRANSFERASE"/>
    <property type="match status" value="1"/>
</dbReference>
<organism evidence="6 7">
    <name type="scientific">Pleodorina starrii</name>
    <dbReference type="NCBI Taxonomy" id="330485"/>
    <lineage>
        <taxon>Eukaryota</taxon>
        <taxon>Viridiplantae</taxon>
        <taxon>Chlorophyta</taxon>
        <taxon>core chlorophytes</taxon>
        <taxon>Chlorophyceae</taxon>
        <taxon>CS clade</taxon>
        <taxon>Chlamydomonadales</taxon>
        <taxon>Volvocaceae</taxon>
        <taxon>Pleodorina</taxon>
    </lineage>
</organism>
<dbReference type="CDD" id="cd02440">
    <property type="entry name" value="AdoMet_MTases"/>
    <property type="match status" value="1"/>
</dbReference>
<reference evidence="6 7" key="1">
    <citation type="journal article" date="2023" name="Commun. Biol.">
        <title>Reorganization of the ancestral sex-determining regions during the evolution of trioecy in Pleodorina starrii.</title>
        <authorList>
            <person name="Takahashi K."/>
            <person name="Suzuki S."/>
            <person name="Kawai-Toyooka H."/>
            <person name="Yamamoto K."/>
            <person name="Hamaji T."/>
            <person name="Ootsuki R."/>
            <person name="Yamaguchi H."/>
            <person name="Kawachi M."/>
            <person name="Higashiyama T."/>
            <person name="Nozaki H."/>
        </authorList>
    </citation>
    <scope>NUCLEOTIDE SEQUENCE [LARGE SCALE GENOMIC DNA]</scope>
    <source>
        <strain evidence="6 7">NIES-4479</strain>
    </source>
</reference>
<dbReference type="EMBL" id="BRXU01000007">
    <property type="protein sequence ID" value="GLC53060.1"/>
    <property type="molecule type" value="Genomic_DNA"/>
</dbReference>
<dbReference type="SUPFAM" id="SSF53335">
    <property type="entry name" value="S-adenosyl-L-methionine-dependent methyltransferases"/>
    <property type="match status" value="1"/>
</dbReference>
<evidence type="ECO:0000256" key="4">
    <source>
        <dbReference type="SAM" id="MobiDB-lite"/>
    </source>
</evidence>
<dbReference type="InterPro" id="IPR029063">
    <property type="entry name" value="SAM-dependent_MTases_sf"/>
</dbReference>
<evidence type="ECO:0000313" key="6">
    <source>
        <dbReference type="EMBL" id="GLC53060.1"/>
    </source>
</evidence>
<keyword evidence="7" id="KW-1185">Reference proteome</keyword>
<feature type="domain" description="Methyltransferase" evidence="5">
    <location>
        <begin position="282"/>
        <end position="385"/>
    </location>
</feature>
<feature type="compositionally biased region" description="Low complexity" evidence="4">
    <location>
        <begin position="211"/>
        <end position="223"/>
    </location>
</feature>